<evidence type="ECO:0000313" key="1">
    <source>
        <dbReference type="EMBL" id="KAA0999466.1"/>
    </source>
</evidence>
<comment type="caution">
    <text evidence="1">The sequence shown here is derived from an EMBL/GenBank/DDBJ whole genome shotgun (WGS) entry which is preliminary data.</text>
</comment>
<accession>A0A5B0G7W5</accession>
<gene>
    <name evidence="1" type="ORF">FVF58_41445</name>
</gene>
<name>A0A5B0G7W5_9BURK</name>
<dbReference type="EMBL" id="VTUZ01000048">
    <property type="protein sequence ID" value="KAA0999466.1"/>
    <property type="molecule type" value="Genomic_DNA"/>
</dbReference>
<keyword evidence="2" id="KW-1185">Reference proteome</keyword>
<organism evidence="1 2">
    <name type="scientific">Paraburkholderia panacisoli</name>
    <dbReference type="NCBI Taxonomy" id="2603818"/>
    <lineage>
        <taxon>Bacteria</taxon>
        <taxon>Pseudomonadati</taxon>
        <taxon>Pseudomonadota</taxon>
        <taxon>Betaproteobacteria</taxon>
        <taxon>Burkholderiales</taxon>
        <taxon>Burkholderiaceae</taxon>
        <taxon>Paraburkholderia</taxon>
    </lineage>
</organism>
<evidence type="ECO:0000313" key="2">
    <source>
        <dbReference type="Proteomes" id="UP000325273"/>
    </source>
</evidence>
<dbReference type="RefSeq" id="WP_149675430.1">
    <property type="nucleotide sequence ID" value="NZ_VTUZ01000048.1"/>
</dbReference>
<dbReference type="Proteomes" id="UP000325273">
    <property type="component" value="Unassembled WGS sequence"/>
</dbReference>
<dbReference type="AlphaFoldDB" id="A0A5B0G7W5"/>
<reference evidence="1 2" key="1">
    <citation type="submission" date="2019-08" db="EMBL/GenBank/DDBJ databases">
        <title>Paraburkholderia sp. DCY113.</title>
        <authorList>
            <person name="Kang J."/>
        </authorList>
    </citation>
    <scope>NUCLEOTIDE SEQUENCE [LARGE SCALE GENOMIC DNA]</scope>
    <source>
        <strain evidence="1 2">DCY113</strain>
    </source>
</reference>
<proteinExistence type="predicted"/>
<sequence length="67" mass="7338">MKTDAEKSAFMRIAANSWFTPSLFLSYSFAHEPHPVRTSTSPLAAPLGTPLASSRIRAAQGRKLFES</sequence>
<protein>
    <submittedName>
        <fullName evidence="1">Uncharacterized protein</fullName>
    </submittedName>
</protein>